<keyword evidence="1" id="KW-0732">Signal</keyword>
<dbReference type="STRING" id="573413.Spirs_4046"/>
<dbReference type="AlphaFoldDB" id="E1R9F9"/>
<name>E1R9F9_SEDSS</name>
<protein>
    <recommendedName>
        <fullName evidence="4">OstA family protein</fullName>
    </recommendedName>
</protein>
<accession>E1R9F9</accession>
<reference evidence="2 3" key="1">
    <citation type="journal article" date="2010" name="Stand. Genomic Sci.">
        <title>Complete genome sequence of Spirochaeta smaragdinae type strain (SEBR 4228).</title>
        <authorList>
            <person name="Mavromatis K."/>
            <person name="Yasawong M."/>
            <person name="Chertkov O."/>
            <person name="Lapidus A."/>
            <person name="Lucas S."/>
            <person name="Nolan M."/>
            <person name="Del Rio T.G."/>
            <person name="Tice H."/>
            <person name="Cheng J.F."/>
            <person name="Pitluck S."/>
            <person name="Liolios K."/>
            <person name="Ivanova N."/>
            <person name="Tapia R."/>
            <person name="Han C."/>
            <person name="Bruce D."/>
            <person name="Goodwin L."/>
            <person name="Pati A."/>
            <person name="Chen A."/>
            <person name="Palaniappan K."/>
            <person name="Land M."/>
            <person name="Hauser L."/>
            <person name="Chang Y.J."/>
            <person name="Jeffries C.D."/>
            <person name="Detter J.C."/>
            <person name="Rohde M."/>
            <person name="Brambilla E."/>
            <person name="Spring S."/>
            <person name="Goker M."/>
            <person name="Sikorski J."/>
            <person name="Woyke T."/>
            <person name="Bristow J."/>
            <person name="Eisen J.A."/>
            <person name="Markowitz V."/>
            <person name="Hugenholtz P."/>
            <person name="Klenk H.P."/>
            <person name="Kyrpides N.C."/>
        </authorList>
    </citation>
    <scope>NUCLEOTIDE SEQUENCE [LARGE SCALE GENOMIC DNA]</scope>
    <source>
        <strain evidence="3">DSM 11293 / JCM 15392 / SEBR 4228</strain>
    </source>
</reference>
<evidence type="ECO:0008006" key="4">
    <source>
        <dbReference type="Google" id="ProtNLM"/>
    </source>
</evidence>
<dbReference type="Gene3D" id="2.60.450.10">
    <property type="entry name" value="Lipopolysaccharide (LPS) transport protein A like domain"/>
    <property type="match status" value="1"/>
</dbReference>
<evidence type="ECO:0000313" key="3">
    <source>
        <dbReference type="Proteomes" id="UP000002318"/>
    </source>
</evidence>
<dbReference type="OrthoDB" id="368905at2"/>
<dbReference type="eggNOG" id="COG1934">
    <property type="taxonomic scope" value="Bacteria"/>
</dbReference>
<dbReference type="RefSeq" id="WP_013256584.1">
    <property type="nucleotide sequence ID" value="NC_014364.1"/>
</dbReference>
<evidence type="ECO:0000313" key="2">
    <source>
        <dbReference type="EMBL" id="ADK83128.1"/>
    </source>
</evidence>
<dbReference type="Proteomes" id="UP000002318">
    <property type="component" value="Chromosome"/>
</dbReference>
<feature type="signal peptide" evidence="1">
    <location>
        <begin position="1"/>
        <end position="23"/>
    </location>
</feature>
<dbReference type="EMBL" id="CP002116">
    <property type="protein sequence ID" value="ADK83128.1"/>
    <property type="molecule type" value="Genomic_DNA"/>
</dbReference>
<sequence length="223" mass="25087">MSRKTIFFLSPLLIVFFSMVATAEEHDTNGNSFSFRGNTTTITLQEGERKTVLSGDARITFDETSIKADEITLSGPDFRYIECTGAVLMEDTEKGITLKTKKLLHDRTLRQTRGSGYTEIVDTENELSARCYYFEQEEETETMLLQVGVRIDTVSAEKAVVCQSELARYNREEKSLELIGSPSVEWKGDEYQADRILINMGNDTIVMEGSVSGSLTEEEEKAE</sequence>
<dbReference type="HOGENOM" id="CLU_080451_2_0_12"/>
<evidence type="ECO:0000256" key="1">
    <source>
        <dbReference type="SAM" id="SignalP"/>
    </source>
</evidence>
<organism evidence="2 3">
    <name type="scientific">Sediminispirochaeta smaragdinae (strain DSM 11293 / JCM 15392 / SEBR 4228)</name>
    <name type="common">Spirochaeta smaragdinae</name>
    <dbReference type="NCBI Taxonomy" id="573413"/>
    <lineage>
        <taxon>Bacteria</taxon>
        <taxon>Pseudomonadati</taxon>
        <taxon>Spirochaetota</taxon>
        <taxon>Spirochaetia</taxon>
        <taxon>Spirochaetales</taxon>
        <taxon>Spirochaetaceae</taxon>
        <taxon>Sediminispirochaeta</taxon>
    </lineage>
</organism>
<proteinExistence type="predicted"/>
<dbReference type="KEGG" id="ssm:Spirs_4046"/>
<keyword evidence="3" id="KW-1185">Reference proteome</keyword>
<feature type="chain" id="PRO_5003150783" description="OstA family protein" evidence="1">
    <location>
        <begin position="24"/>
        <end position="223"/>
    </location>
</feature>
<gene>
    <name evidence="2" type="ordered locus">Spirs_4046</name>
</gene>